<organism evidence="5 6">
    <name type="scientific">Blastopirellula marina</name>
    <dbReference type="NCBI Taxonomy" id="124"/>
    <lineage>
        <taxon>Bacteria</taxon>
        <taxon>Pseudomonadati</taxon>
        <taxon>Planctomycetota</taxon>
        <taxon>Planctomycetia</taxon>
        <taxon>Pirellulales</taxon>
        <taxon>Pirellulaceae</taxon>
        <taxon>Blastopirellula</taxon>
    </lineage>
</organism>
<dbReference type="AlphaFoldDB" id="A0A2S8FPC7"/>
<protein>
    <submittedName>
        <fullName evidence="5">CopY family transcriptional regulator</fullName>
    </submittedName>
</protein>
<comment type="caution">
    <text evidence="5">The sequence shown here is derived from an EMBL/GenBank/DDBJ whole genome shotgun (WGS) entry which is preliminary data.</text>
</comment>
<dbReference type="Proteomes" id="UP000239388">
    <property type="component" value="Unassembled WGS sequence"/>
</dbReference>
<dbReference type="SUPFAM" id="SSF46785">
    <property type="entry name" value="Winged helix' DNA-binding domain"/>
    <property type="match status" value="1"/>
</dbReference>
<accession>A0A2S8FPC7</accession>
<dbReference type="GO" id="GO:0045892">
    <property type="term" value="P:negative regulation of DNA-templated transcription"/>
    <property type="evidence" value="ECO:0007669"/>
    <property type="project" value="InterPro"/>
</dbReference>
<dbReference type="EMBL" id="PUIB01000017">
    <property type="protein sequence ID" value="PQO33704.1"/>
    <property type="molecule type" value="Genomic_DNA"/>
</dbReference>
<evidence type="ECO:0000256" key="3">
    <source>
        <dbReference type="ARBA" id="ARBA00023125"/>
    </source>
</evidence>
<reference evidence="5 6" key="1">
    <citation type="submission" date="2018-02" db="EMBL/GenBank/DDBJ databases">
        <title>Comparative genomes isolates from brazilian mangrove.</title>
        <authorList>
            <person name="Araujo J.E."/>
            <person name="Taketani R.G."/>
            <person name="Silva M.C.P."/>
            <person name="Loureco M.V."/>
            <person name="Andreote F.D."/>
        </authorList>
    </citation>
    <scope>NUCLEOTIDE SEQUENCE [LARGE SCALE GENOMIC DNA]</scope>
    <source>
        <strain evidence="5 6">NAP PRIS-MGV</strain>
    </source>
</reference>
<evidence type="ECO:0000256" key="1">
    <source>
        <dbReference type="ARBA" id="ARBA00011046"/>
    </source>
</evidence>
<dbReference type="GO" id="GO:0003677">
    <property type="term" value="F:DNA binding"/>
    <property type="evidence" value="ECO:0007669"/>
    <property type="project" value="UniProtKB-KW"/>
</dbReference>
<dbReference type="InterPro" id="IPR005650">
    <property type="entry name" value="BlaI_family"/>
</dbReference>
<evidence type="ECO:0000256" key="4">
    <source>
        <dbReference type="ARBA" id="ARBA00023163"/>
    </source>
</evidence>
<dbReference type="InterPro" id="IPR036388">
    <property type="entry name" value="WH-like_DNA-bd_sf"/>
</dbReference>
<dbReference type="RefSeq" id="WP_105355386.1">
    <property type="nucleotide sequence ID" value="NZ_PUIB01000017.1"/>
</dbReference>
<sequence length="129" mass="14919">MTDIVPTEREMEILKVLWELQEASVRQVHEQLEPVSGLHFNTVQTQLRIMDDKKLVAHRRDGRSFLYRALCSREQLSSQFLHKLYDGAVDQLVLNMISSENLSSKELAELEAMIAKARQKKKQSPKKGK</sequence>
<keyword evidence="3" id="KW-0238">DNA-binding</keyword>
<dbReference type="PIRSF" id="PIRSF019455">
    <property type="entry name" value="CopR_AtkY"/>
    <property type="match status" value="1"/>
</dbReference>
<dbReference type="Pfam" id="PF03965">
    <property type="entry name" value="Penicillinase_R"/>
    <property type="match status" value="1"/>
</dbReference>
<evidence type="ECO:0000313" key="5">
    <source>
        <dbReference type="EMBL" id="PQO33704.1"/>
    </source>
</evidence>
<dbReference type="Gene3D" id="1.10.4040.10">
    <property type="entry name" value="Penicillinase repressor domain"/>
    <property type="match status" value="1"/>
</dbReference>
<dbReference type="InterPro" id="IPR036390">
    <property type="entry name" value="WH_DNA-bd_sf"/>
</dbReference>
<keyword evidence="2" id="KW-0805">Transcription regulation</keyword>
<evidence type="ECO:0000313" key="6">
    <source>
        <dbReference type="Proteomes" id="UP000239388"/>
    </source>
</evidence>
<gene>
    <name evidence="5" type="ORF">C5Y98_15845</name>
</gene>
<evidence type="ECO:0000256" key="2">
    <source>
        <dbReference type="ARBA" id="ARBA00023015"/>
    </source>
</evidence>
<comment type="similarity">
    <text evidence="1">Belongs to the BlaI transcriptional regulatory family.</text>
</comment>
<name>A0A2S8FPC7_9BACT</name>
<keyword evidence="4" id="KW-0804">Transcription</keyword>
<dbReference type="OrthoDB" id="276583at2"/>
<dbReference type="Gene3D" id="1.10.10.10">
    <property type="entry name" value="Winged helix-like DNA-binding domain superfamily/Winged helix DNA-binding domain"/>
    <property type="match status" value="1"/>
</dbReference>
<proteinExistence type="inferred from homology"/>